<dbReference type="CDD" id="cd00198">
    <property type="entry name" value="vWFA"/>
    <property type="match status" value="1"/>
</dbReference>
<evidence type="ECO:0000313" key="3">
    <source>
        <dbReference type="EMBL" id="OIT01230.1"/>
    </source>
</evidence>
<dbReference type="Gene3D" id="3.40.50.410">
    <property type="entry name" value="von Willebrand factor, type A domain"/>
    <property type="match status" value="1"/>
</dbReference>
<dbReference type="KEGG" id="nau:109229530"/>
<dbReference type="EMBL" id="MJEQ01037189">
    <property type="protein sequence ID" value="OIT01230.1"/>
    <property type="molecule type" value="Genomic_DNA"/>
</dbReference>
<dbReference type="PANTHER" id="PTHR31373:SF24">
    <property type="match status" value="1"/>
</dbReference>
<sequence length="633" mass="72272">MAPSPLTKMTPQYQTNWDCACAYQTGWKCSCAWECARECQTSACESSPQQKPILQQQQPSGIPQQQKPILFPPMGFTENGSATFLSTGNPCLDFFFHIVPNTPPQELLKRLELSWKRDALTTLKLICNLRGVRGTGKSDKEGFYTASLWLHNYHPKTLACNIKAIADFGYFKDVLEILYRILEGHEIRKNEKAEWMEKKRNGFLEGLKEKKDRVPKGKAQKIRLKKTMAKAKKLLDRCTQDSDFEVLYDKVSGFFADALREDMELYNEGKLYELSLAAKWCPSLDSSYDKSLLMCGSVGRKLFPRDYAEYQDLEDAHYAYHVRDRLRKEVLVPLHKALEIPEVYICANKWEELPYKRVPSVAMKLYKNLFYKHDQERFQQYLEDVKSGKTTIAAGALLPHEIIASLKDSTGPEVAELQWKRMVDDLAKKGKLTNCMAICDVSGSMNGTPMEVCVALGLLISELSEEPWKGKLITFSSNPELHKVKGKNLSARTNFIRRMDWGGNTDFQKVFDKILEVAVRGNLSEDAMIKRLFVFSDMEFDQASRSPWETDYLVIQRKFKEKGYNKVPEIVFWNLRNSKATPVPSNQKGVALVSGFSKNLVTLFLEEGGILSPEAVMMQAISGEEYQKLVVFD</sequence>
<dbReference type="InterPro" id="IPR036465">
    <property type="entry name" value="vWFA_dom_sf"/>
</dbReference>
<dbReference type="PIRSF" id="PIRSF015417">
    <property type="entry name" value="T31B5_30_vWA"/>
    <property type="match status" value="1"/>
</dbReference>
<gene>
    <name evidence="3" type="ORF">A4A49_12365</name>
</gene>
<evidence type="ECO:0000259" key="1">
    <source>
        <dbReference type="Pfam" id="PF11443"/>
    </source>
</evidence>
<keyword evidence="4" id="KW-1185">Reference proteome</keyword>
<name>A0A1J6I8B2_NICAT</name>
<dbReference type="InterPro" id="IPR058580">
    <property type="entry name" value="DUF2828"/>
</dbReference>
<dbReference type="OMA" id="HIVPNTP"/>
<protein>
    <submittedName>
        <fullName evidence="3">Uncharacterized protein</fullName>
    </submittedName>
</protein>
<dbReference type="Proteomes" id="UP000187609">
    <property type="component" value="Unassembled WGS sequence"/>
</dbReference>
<proteinExistence type="predicted"/>
<dbReference type="OrthoDB" id="1149618at2759"/>
<reference evidence="3" key="1">
    <citation type="submission" date="2016-11" db="EMBL/GenBank/DDBJ databases">
        <title>The genome of Nicotiana attenuata.</title>
        <authorList>
            <person name="Xu S."/>
            <person name="Brockmoeller T."/>
            <person name="Gaquerel E."/>
            <person name="Navarro A."/>
            <person name="Kuhl H."/>
            <person name="Gase K."/>
            <person name="Ling Z."/>
            <person name="Zhou W."/>
            <person name="Kreitzer C."/>
            <person name="Stanke M."/>
            <person name="Tang H."/>
            <person name="Lyons E."/>
            <person name="Pandey P."/>
            <person name="Pandey S.P."/>
            <person name="Timmermann B."/>
            <person name="Baldwin I.T."/>
        </authorList>
    </citation>
    <scope>NUCLEOTIDE SEQUENCE [LARGE SCALE GENOMIC DNA]</scope>
    <source>
        <strain evidence="3">UT</strain>
    </source>
</reference>
<evidence type="ECO:0000259" key="2">
    <source>
        <dbReference type="Pfam" id="PF25043"/>
    </source>
</evidence>
<feature type="domain" description="DUF2828" evidence="1">
    <location>
        <begin position="77"/>
        <end position="432"/>
    </location>
</feature>
<dbReference type="InterPro" id="IPR011205">
    <property type="entry name" value="UCP015417_vWA"/>
</dbReference>
<accession>A0A1J6I8B2</accession>
<dbReference type="Pfam" id="PF11443">
    <property type="entry name" value="DUF2828"/>
    <property type="match status" value="1"/>
</dbReference>
<dbReference type="InterPro" id="IPR056690">
    <property type="entry name" value="DUF7788"/>
</dbReference>
<dbReference type="Gramene" id="OIT01230">
    <property type="protein sequence ID" value="OIT01230"/>
    <property type="gene ID" value="A4A49_12365"/>
</dbReference>
<dbReference type="Pfam" id="PF25043">
    <property type="entry name" value="DUF7788"/>
    <property type="match status" value="1"/>
</dbReference>
<organism evidence="3 4">
    <name type="scientific">Nicotiana attenuata</name>
    <name type="common">Coyote tobacco</name>
    <dbReference type="NCBI Taxonomy" id="49451"/>
    <lineage>
        <taxon>Eukaryota</taxon>
        <taxon>Viridiplantae</taxon>
        <taxon>Streptophyta</taxon>
        <taxon>Embryophyta</taxon>
        <taxon>Tracheophyta</taxon>
        <taxon>Spermatophyta</taxon>
        <taxon>Magnoliopsida</taxon>
        <taxon>eudicotyledons</taxon>
        <taxon>Gunneridae</taxon>
        <taxon>Pentapetalae</taxon>
        <taxon>asterids</taxon>
        <taxon>lamiids</taxon>
        <taxon>Solanales</taxon>
        <taxon>Solanaceae</taxon>
        <taxon>Nicotianoideae</taxon>
        <taxon>Nicotianeae</taxon>
        <taxon>Nicotiana</taxon>
    </lineage>
</organism>
<feature type="domain" description="DUF7788" evidence="2">
    <location>
        <begin position="434"/>
        <end position="620"/>
    </location>
</feature>
<evidence type="ECO:0000313" key="4">
    <source>
        <dbReference type="Proteomes" id="UP000187609"/>
    </source>
</evidence>
<dbReference type="AlphaFoldDB" id="A0A1J6I8B2"/>
<dbReference type="SUPFAM" id="SSF53300">
    <property type="entry name" value="vWA-like"/>
    <property type="match status" value="1"/>
</dbReference>
<comment type="caution">
    <text evidence="3">The sequence shown here is derived from an EMBL/GenBank/DDBJ whole genome shotgun (WGS) entry which is preliminary data.</text>
</comment>
<dbReference type="PANTHER" id="PTHR31373">
    <property type="entry name" value="OS06G0652100 PROTEIN"/>
    <property type="match status" value="1"/>
</dbReference>